<dbReference type="CTD" id="3718"/>
<protein>
    <recommendedName>
        <fullName evidence="18 22">Tyrosine-protein kinase</fullName>
        <ecNumber evidence="18 22">2.7.10.2</ecNumber>
    </recommendedName>
</protein>
<dbReference type="InterPro" id="IPR008266">
    <property type="entry name" value="Tyr_kinase_AS"/>
</dbReference>
<evidence type="ECO:0000256" key="6">
    <source>
        <dbReference type="ARBA" id="ARBA00022679"/>
    </source>
</evidence>
<dbReference type="Proteomes" id="UP000515159">
    <property type="component" value="Chromosome 8"/>
</dbReference>
<evidence type="ECO:0000256" key="1">
    <source>
        <dbReference type="ARBA" id="ARBA00004184"/>
    </source>
</evidence>
<evidence type="ECO:0000256" key="20">
    <source>
        <dbReference type="PIRSR" id="PIRSR000636-2"/>
    </source>
</evidence>
<dbReference type="PROSITE" id="PS50057">
    <property type="entry name" value="FERM_3"/>
    <property type="match status" value="1"/>
</dbReference>
<dbReference type="Pfam" id="PF17887">
    <property type="entry name" value="Jak1_Phl"/>
    <property type="match status" value="1"/>
</dbReference>
<feature type="domain" description="SH2" evidence="23">
    <location>
        <begin position="381"/>
        <end position="463"/>
    </location>
</feature>
<dbReference type="FunFam" id="3.30.200.20:FF:000135">
    <property type="entry name" value="Tyrosine-protein kinase"/>
    <property type="match status" value="1"/>
</dbReference>
<dbReference type="SMART" id="SM00219">
    <property type="entry name" value="TyrKc"/>
    <property type="match status" value="2"/>
</dbReference>
<evidence type="ECO:0000256" key="9">
    <source>
        <dbReference type="ARBA" id="ARBA00022777"/>
    </source>
</evidence>
<dbReference type="InterPro" id="IPR001245">
    <property type="entry name" value="Ser-Thr/Tyr_kinase_cat_dom"/>
</dbReference>
<dbReference type="PANTHER" id="PTHR45807:SF3">
    <property type="entry name" value="TYROSINE-PROTEIN KINASE JAK3"/>
    <property type="match status" value="1"/>
</dbReference>
<keyword evidence="6 18" id="KW-0808">Transferase</keyword>
<dbReference type="InterPro" id="IPR041155">
    <property type="entry name" value="FERM_F1"/>
</dbReference>
<comment type="subcellular location">
    <subcellularLocation>
        <location evidence="2">Cytoplasm</location>
    </subcellularLocation>
    <subcellularLocation>
        <location evidence="1">Endomembrane system</location>
        <topology evidence="1">Peripheral membrane protein</topology>
    </subcellularLocation>
</comment>
<evidence type="ECO:0000256" key="11">
    <source>
        <dbReference type="ARBA" id="ARBA00022859"/>
    </source>
</evidence>
<evidence type="ECO:0000259" key="23">
    <source>
        <dbReference type="PROSITE" id="PS50001"/>
    </source>
</evidence>
<feature type="active site" description="Proton acceptor" evidence="19">
    <location>
        <position position="956"/>
    </location>
</feature>
<dbReference type="InParanoid" id="A0A6P8S512"/>
<dbReference type="InterPro" id="IPR016251">
    <property type="entry name" value="Tyr_kinase_non-rcpt_Jak/Tyk2"/>
</dbReference>
<dbReference type="GO" id="GO:0019221">
    <property type="term" value="P:cytokine-mediated signaling pathway"/>
    <property type="evidence" value="ECO:0007669"/>
    <property type="project" value="TreeGrafter"/>
</dbReference>
<dbReference type="InterPro" id="IPR000299">
    <property type="entry name" value="FERM_domain"/>
</dbReference>
<dbReference type="InterPro" id="IPR000980">
    <property type="entry name" value="SH2"/>
</dbReference>
<dbReference type="GO" id="GO:0060397">
    <property type="term" value="P:growth hormone receptor signaling pathway via JAK-STAT"/>
    <property type="evidence" value="ECO:0007669"/>
    <property type="project" value="TreeGrafter"/>
</dbReference>
<keyword evidence="9 18" id="KW-0418">Kinase</keyword>
<keyword evidence="8 18" id="KW-0547">Nucleotide-binding</keyword>
<dbReference type="KEGG" id="gsh:117366095"/>
<dbReference type="SMART" id="SM00295">
    <property type="entry name" value="B41"/>
    <property type="match status" value="1"/>
</dbReference>
<dbReference type="InterPro" id="IPR051286">
    <property type="entry name" value="JAK"/>
</dbReference>
<dbReference type="GO" id="GO:0005524">
    <property type="term" value="F:ATP binding"/>
    <property type="evidence" value="ECO:0007669"/>
    <property type="project" value="UniProtKB-UniRule"/>
</dbReference>
<evidence type="ECO:0000256" key="13">
    <source>
        <dbReference type="ARBA" id="ARBA00023130"/>
    </source>
</evidence>
<dbReference type="FunFam" id="1.10.510.10:FF:000114">
    <property type="entry name" value="Tyrosine-protein kinase JAK2"/>
    <property type="match status" value="1"/>
</dbReference>
<evidence type="ECO:0000256" key="4">
    <source>
        <dbReference type="ARBA" id="ARBA00022553"/>
    </source>
</evidence>
<dbReference type="EC" id="2.7.10.2" evidence="18 22"/>
<dbReference type="FunFam" id="3.30.200.20:FF:000084">
    <property type="entry name" value="Tyrosine-protein kinase"/>
    <property type="match status" value="1"/>
</dbReference>
<dbReference type="GO" id="GO:0004715">
    <property type="term" value="F:non-membrane spanning protein tyrosine kinase activity"/>
    <property type="evidence" value="ECO:0007669"/>
    <property type="project" value="UniProtKB-UniRule"/>
</dbReference>
<evidence type="ECO:0000256" key="10">
    <source>
        <dbReference type="ARBA" id="ARBA00022840"/>
    </source>
</evidence>
<dbReference type="OrthoDB" id="1915767at2759"/>
<dbReference type="InterPro" id="IPR000719">
    <property type="entry name" value="Prot_kinase_dom"/>
</dbReference>
<keyword evidence="3" id="KW-0963">Cytoplasm</keyword>
<dbReference type="PIRSF" id="PIRSF000636">
    <property type="entry name" value="TyrPK_Jak"/>
    <property type="match status" value="1"/>
</dbReference>
<organism evidence="26 27">
    <name type="scientific">Geotrypetes seraphini</name>
    <name type="common">Gaboon caecilian</name>
    <name type="synonym">Caecilia seraphini</name>
    <dbReference type="NCBI Taxonomy" id="260995"/>
    <lineage>
        <taxon>Eukaryota</taxon>
        <taxon>Metazoa</taxon>
        <taxon>Chordata</taxon>
        <taxon>Craniata</taxon>
        <taxon>Vertebrata</taxon>
        <taxon>Euteleostomi</taxon>
        <taxon>Amphibia</taxon>
        <taxon>Gymnophiona</taxon>
        <taxon>Geotrypetes</taxon>
    </lineage>
</organism>
<dbReference type="Pfam" id="PF21990">
    <property type="entry name" value="SH2_1"/>
    <property type="match status" value="1"/>
</dbReference>
<dbReference type="GO" id="GO:0050863">
    <property type="term" value="P:regulation of T cell activation"/>
    <property type="evidence" value="ECO:0007669"/>
    <property type="project" value="UniProtKB-ARBA"/>
</dbReference>
<dbReference type="InterPro" id="IPR020635">
    <property type="entry name" value="Tyr_kinase_cat_dom"/>
</dbReference>
<evidence type="ECO:0000256" key="3">
    <source>
        <dbReference type="ARBA" id="ARBA00022490"/>
    </source>
</evidence>
<dbReference type="FunFam" id="3.30.505.10:FF:000073">
    <property type="entry name" value="Tyrosine-protein kinase"/>
    <property type="match status" value="1"/>
</dbReference>
<name>A0A6P8S512_GEOSA</name>
<dbReference type="SUPFAM" id="SSF50729">
    <property type="entry name" value="PH domain-like"/>
    <property type="match status" value="1"/>
</dbReference>
<evidence type="ECO:0000313" key="27">
    <source>
        <dbReference type="RefSeq" id="XP_033813104.1"/>
    </source>
</evidence>
<evidence type="ECO:0000256" key="15">
    <source>
        <dbReference type="ARBA" id="ARBA00023137"/>
    </source>
</evidence>
<evidence type="ECO:0000256" key="21">
    <source>
        <dbReference type="PROSITE-ProRule" id="PRU00191"/>
    </source>
</evidence>
<dbReference type="AlphaFoldDB" id="A0A6P8S512"/>
<proteinExistence type="inferred from homology"/>
<dbReference type="GO" id="GO:0045087">
    <property type="term" value="P:innate immune response"/>
    <property type="evidence" value="ECO:0007669"/>
    <property type="project" value="UniProtKB-KW"/>
</dbReference>
<evidence type="ECO:0000256" key="18">
    <source>
        <dbReference type="PIRNR" id="PIRNR000636"/>
    </source>
</evidence>
<comment type="similarity">
    <text evidence="18">Belongs to the protein kinase superfamily. Tyr protein kinase family. JAK subfamily.</text>
</comment>
<dbReference type="FunFam" id="1.10.510.10:FF:000110">
    <property type="entry name" value="Tyrosine-protein kinase"/>
    <property type="match status" value="1"/>
</dbReference>
<dbReference type="FunCoup" id="A0A6P8S512">
    <property type="interactions" value="704"/>
</dbReference>
<dbReference type="InterPro" id="IPR011009">
    <property type="entry name" value="Kinase-like_dom_sf"/>
</dbReference>
<evidence type="ECO:0000256" key="12">
    <source>
        <dbReference type="ARBA" id="ARBA00022999"/>
    </source>
</evidence>
<dbReference type="InterPro" id="IPR019749">
    <property type="entry name" value="Band_41_domain"/>
</dbReference>
<dbReference type="GO" id="GO:0002250">
    <property type="term" value="P:adaptive immune response"/>
    <property type="evidence" value="ECO:0007669"/>
    <property type="project" value="UniProtKB-KW"/>
</dbReference>
<evidence type="ECO:0000256" key="5">
    <source>
        <dbReference type="ARBA" id="ARBA00022588"/>
    </source>
</evidence>
<dbReference type="PRINTS" id="PR01823">
    <property type="entry name" value="JANUSKINASE"/>
</dbReference>
<evidence type="ECO:0000256" key="7">
    <source>
        <dbReference type="ARBA" id="ARBA00022737"/>
    </source>
</evidence>
<dbReference type="SMART" id="SM00252">
    <property type="entry name" value="SH2"/>
    <property type="match status" value="1"/>
</dbReference>
<evidence type="ECO:0000256" key="8">
    <source>
        <dbReference type="ARBA" id="ARBA00022741"/>
    </source>
</evidence>
<dbReference type="GO" id="GO:0005829">
    <property type="term" value="C:cytosol"/>
    <property type="evidence" value="ECO:0007669"/>
    <property type="project" value="TreeGrafter"/>
</dbReference>
<evidence type="ECO:0000256" key="2">
    <source>
        <dbReference type="ARBA" id="ARBA00004496"/>
    </source>
</evidence>
<keyword evidence="26" id="KW-1185">Reference proteome</keyword>
<dbReference type="PANTHER" id="PTHR45807">
    <property type="entry name" value="TYROSINE-PROTEIN KINASE HOPSCOTCH"/>
    <property type="match status" value="1"/>
</dbReference>
<dbReference type="Pfam" id="PF18379">
    <property type="entry name" value="FERM_F1"/>
    <property type="match status" value="1"/>
</dbReference>
<keyword evidence="15 18" id="KW-0829">Tyrosine-protein kinase</keyword>
<evidence type="ECO:0000313" key="26">
    <source>
        <dbReference type="Proteomes" id="UP000515159"/>
    </source>
</evidence>
<feature type="binding site" evidence="20">
    <location>
        <begin position="835"/>
        <end position="843"/>
    </location>
    <ligand>
        <name>ATP</name>
        <dbReference type="ChEBI" id="CHEBI:30616"/>
    </ligand>
</feature>
<dbReference type="Pfam" id="PF07714">
    <property type="entry name" value="PK_Tyr_Ser-Thr"/>
    <property type="match status" value="2"/>
</dbReference>
<evidence type="ECO:0000256" key="17">
    <source>
        <dbReference type="ARBA" id="ARBA00063638"/>
    </source>
</evidence>
<accession>A0A6P8S512</accession>
<reference evidence="27" key="1">
    <citation type="submission" date="2025-08" db="UniProtKB">
        <authorList>
            <consortium name="RefSeq"/>
        </authorList>
    </citation>
    <scope>IDENTIFICATION</scope>
</reference>
<dbReference type="PROSITE" id="PS00109">
    <property type="entry name" value="PROTEIN_KINASE_TYR"/>
    <property type="match status" value="1"/>
</dbReference>
<sequence length="1111" mass="126924">MAPLGDKTPLIRGEKSCRSSSLEAGALQVYLYFSNSQVLSSDFSLALSCGEYSAEELCVLAAQACGILPVYHPLFALATEDLSSWFSPKHIFIVDESVPLVVVYRIRFFFPNWFGLESQKSYRHSLQKDRPGAVLDCAVIDYLFAQCRSDFVTGQMNTALSLKVQQECLALAVLDMLRIKQETGYSLPKLFSNISYKSCVPKSLQYQIQQHSFLTRRRIRQRVQRSLLRISTCNAQIQHLKIKYLLDLEKLEPNFGMEMFPVQTPSAGRAHGTEKVIRVCGGSGIYWRLKDSEIWQVFCDFPEITDIGITQAYYEKRPVESRIVTITKQDNKVLEAEFLGQKEALSFVSLVDGYYRLTVDTYHYFCGNVAPPRLLWSIENQCHGPITSEFAVNKLKKLGSTGGQYILRCSPQHFNRYILTICTETPLGRDYKDCLITKTDSGYSLLGVTRHFYSLKELLEYYQSATLHAKKVTIQLQSCYPPMPKEKSNLLIMRGSCPQPQTSPTKCRRNISQMTFQNIRPETIIWGESLGQGSFTKIFRGIKRDIDNEESYETDVLLKVLDITYRNFNESFLEAASVMSLISHKHLVLLHGICVGTDSIMVQEYVKLGPLDIYLKKQKDGSRITARWKLEVAKQLAYTLSFLRDKNIIHGNVSTKNILLSREGDSSTGSPPFIKLSDSGVSITVMTKELLTDRIPWVAPECVRDPRSLVQESDCWSFGATLWEIFNGGSIPLSVLEPTAKVKFYQDQLQLPILKWTELANLINCCMNYRPFLRPSFRAIIRDLNNLITSDYELLVDLSTGDLPVKDNFWRCMSLTDLQDPPFYEERHLKYISALGKGNFGSVDLCRYDPLGDNTGDLVAVKKLQQSTAEHLRDFERETEILRSLHNDFIVQYRGVCYSAGRKNLRLIMEYLPNGCLREYLQNHRDYLCQGKLLLYARQICKGMQYLGEKRYVHRDLATRNILVENSNHVKIGDFGLAKILPQDKEYYVVHERGESPIFWYAPESLADSIFSRHSDSWSFGVLLYELFTYGEKSSSPPSEFLQLIGSGNQLQLVNQLLKLLTGGIRLPEPPECPAEVHGLMLQCWALQPAERPTFSDLEQRMEKYKQKIDP</sequence>
<feature type="domain" description="Protein kinase" evidence="24">
    <location>
        <begin position="524"/>
        <end position="788"/>
    </location>
</feature>
<dbReference type="GO" id="GO:0030154">
    <property type="term" value="P:cell differentiation"/>
    <property type="evidence" value="ECO:0007669"/>
    <property type="project" value="TreeGrafter"/>
</dbReference>
<dbReference type="GO" id="GO:1903037">
    <property type="term" value="P:regulation of leukocyte cell-cell adhesion"/>
    <property type="evidence" value="ECO:0007669"/>
    <property type="project" value="UniProtKB-ARBA"/>
</dbReference>
<evidence type="ECO:0000259" key="25">
    <source>
        <dbReference type="PROSITE" id="PS50057"/>
    </source>
</evidence>
<keyword evidence="5" id="KW-0399">Innate immunity</keyword>
<keyword evidence="14" id="KW-0472">Membrane</keyword>
<feature type="domain" description="Protein kinase" evidence="24">
    <location>
        <begin position="829"/>
        <end position="1111"/>
    </location>
</feature>
<dbReference type="GO" id="GO:0005856">
    <property type="term" value="C:cytoskeleton"/>
    <property type="evidence" value="ECO:0007669"/>
    <property type="project" value="UniProtKB-UniRule"/>
</dbReference>
<dbReference type="SUPFAM" id="SSF56112">
    <property type="entry name" value="Protein kinase-like (PK-like)"/>
    <property type="match status" value="2"/>
</dbReference>
<dbReference type="GO" id="GO:0012505">
    <property type="term" value="C:endomembrane system"/>
    <property type="evidence" value="ECO:0007669"/>
    <property type="project" value="UniProtKB-SubCell"/>
</dbReference>
<dbReference type="PROSITE" id="PS50001">
    <property type="entry name" value="SH2"/>
    <property type="match status" value="1"/>
</dbReference>
<evidence type="ECO:0000256" key="14">
    <source>
        <dbReference type="ARBA" id="ARBA00023136"/>
    </source>
</evidence>
<dbReference type="Gene3D" id="3.30.200.20">
    <property type="entry name" value="Phosphorylase Kinase, domain 1"/>
    <property type="match status" value="2"/>
</dbReference>
<evidence type="ECO:0000256" key="22">
    <source>
        <dbReference type="RuleBase" id="RU362096"/>
    </source>
</evidence>
<dbReference type="InterPro" id="IPR041046">
    <property type="entry name" value="FERM_F2"/>
</dbReference>
<dbReference type="GO" id="GO:0005131">
    <property type="term" value="F:growth hormone receptor binding"/>
    <property type="evidence" value="ECO:0007669"/>
    <property type="project" value="TreeGrafter"/>
</dbReference>
<dbReference type="SUPFAM" id="SSF55550">
    <property type="entry name" value="SH2 domain"/>
    <property type="match status" value="1"/>
</dbReference>
<keyword evidence="10 18" id="KW-0067">ATP-binding</keyword>
<dbReference type="InterPro" id="IPR041381">
    <property type="entry name" value="JAK1-3/TYK2_PHL_dom"/>
</dbReference>
<comment type="subunit">
    <text evidence="17">Interacts with STAM2 and MYO18A. Interacts with SHB. Interacts with CD69.</text>
</comment>
<dbReference type="InterPro" id="IPR036860">
    <property type="entry name" value="SH2_dom_sf"/>
</dbReference>
<dbReference type="GO" id="GO:0007259">
    <property type="term" value="P:cell surface receptor signaling pathway via JAK-STAT"/>
    <property type="evidence" value="ECO:0007669"/>
    <property type="project" value="TreeGrafter"/>
</dbReference>
<dbReference type="Pfam" id="PF18377">
    <property type="entry name" value="FERM_F2"/>
    <property type="match status" value="1"/>
</dbReference>
<keyword evidence="12 21" id="KW-0727">SH2 domain</keyword>
<feature type="binding site" evidence="20">
    <location>
        <position position="862"/>
    </location>
    <ligand>
        <name>ATP</name>
        <dbReference type="ChEBI" id="CHEBI:30616"/>
    </ligand>
</feature>
<evidence type="ECO:0000256" key="19">
    <source>
        <dbReference type="PIRSR" id="PIRSR000636-1"/>
    </source>
</evidence>
<dbReference type="GO" id="GO:0016020">
    <property type="term" value="C:membrane"/>
    <property type="evidence" value="ECO:0007669"/>
    <property type="project" value="InterPro"/>
</dbReference>
<evidence type="ECO:0000259" key="24">
    <source>
        <dbReference type="PROSITE" id="PS50011"/>
    </source>
</evidence>
<keyword evidence="7" id="KW-0677">Repeat</keyword>
<feature type="domain" description="FERM" evidence="25">
    <location>
        <begin position="27"/>
        <end position="362"/>
    </location>
</feature>
<dbReference type="PROSITE" id="PS50011">
    <property type="entry name" value="PROTEIN_KINASE_DOM"/>
    <property type="match status" value="2"/>
</dbReference>
<dbReference type="PRINTS" id="PR00109">
    <property type="entry name" value="TYRKINASE"/>
</dbReference>
<keyword evidence="11" id="KW-0391">Immunity</keyword>
<evidence type="ECO:0000256" key="16">
    <source>
        <dbReference type="ARBA" id="ARBA00051245"/>
    </source>
</evidence>
<dbReference type="GO" id="GO:0035556">
    <property type="term" value="P:intracellular signal transduction"/>
    <property type="evidence" value="ECO:0007669"/>
    <property type="project" value="InterPro"/>
</dbReference>
<dbReference type="GeneID" id="117366095"/>
<dbReference type="RefSeq" id="XP_033813104.1">
    <property type="nucleotide sequence ID" value="XM_033957213.1"/>
</dbReference>
<keyword evidence="4" id="KW-0597">Phosphoprotein</keyword>
<keyword evidence="13" id="KW-1064">Adaptive immunity</keyword>
<comment type="catalytic activity">
    <reaction evidence="16 18 22">
        <text>L-tyrosyl-[protein] + ATP = O-phospho-L-tyrosyl-[protein] + ADP + H(+)</text>
        <dbReference type="Rhea" id="RHEA:10596"/>
        <dbReference type="Rhea" id="RHEA-COMP:10136"/>
        <dbReference type="Rhea" id="RHEA-COMP:20101"/>
        <dbReference type="ChEBI" id="CHEBI:15378"/>
        <dbReference type="ChEBI" id="CHEBI:30616"/>
        <dbReference type="ChEBI" id="CHEBI:46858"/>
        <dbReference type="ChEBI" id="CHEBI:61978"/>
        <dbReference type="ChEBI" id="CHEBI:456216"/>
        <dbReference type="EC" id="2.7.10.2"/>
    </reaction>
</comment>
<dbReference type="Gene3D" id="1.10.510.10">
    <property type="entry name" value="Transferase(Phosphotransferase) domain 1"/>
    <property type="match status" value="2"/>
</dbReference>
<gene>
    <name evidence="27" type="primary">JAK3</name>
</gene>
<dbReference type="Gene3D" id="3.30.505.10">
    <property type="entry name" value="SH2 domain"/>
    <property type="match status" value="1"/>
</dbReference>